<gene>
    <name evidence="2" type="ORF">KEM09_21180</name>
</gene>
<keyword evidence="3" id="KW-1185">Reference proteome</keyword>
<feature type="signal peptide" evidence="1">
    <location>
        <begin position="1"/>
        <end position="20"/>
    </location>
</feature>
<dbReference type="Proteomes" id="UP000721861">
    <property type="component" value="Unassembled WGS sequence"/>
</dbReference>
<protein>
    <submittedName>
        <fullName evidence="2">Uncharacterized protein</fullName>
    </submittedName>
</protein>
<keyword evidence="1" id="KW-0732">Signal</keyword>
<evidence type="ECO:0000313" key="2">
    <source>
        <dbReference type="EMBL" id="MBS2213935.1"/>
    </source>
</evidence>
<dbReference type="PROSITE" id="PS51257">
    <property type="entry name" value="PROKAR_LIPOPROTEIN"/>
    <property type="match status" value="1"/>
</dbReference>
<dbReference type="EMBL" id="JAGUCN010000040">
    <property type="protein sequence ID" value="MBS2213935.1"/>
    <property type="molecule type" value="Genomic_DNA"/>
</dbReference>
<name>A0ABS5KG11_9BACT</name>
<comment type="caution">
    <text evidence="2">The sequence shown here is derived from an EMBL/GenBank/DDBJ whole genome shotgun (WGS) entry which is preliminary data.</text>
</comment>
<reference evidence="2 3" key="1">
    <citation type="journal article" date="2014" name="Int. J. Syst. Evol. Microbiol.">
        <title>Carboxylicivirga gen. nov. in the family Marinilabiliaceae with two novel species, Carboxylicivirga mesophila sp. nov. and Carboxylicivirga taeanensis sp. nov., and reclassification of Cytophaga fermentans as Saccharicrinis fermentans gen. nov., comb. nov.</title>
        <authorList>
            <person name="Yang S.H."/>
            <person name="Seo H.S."/>
            <person name="Woo J.H."/>
            <person name="Oh H.M."/>
            <person name="Jang H."/>
            <person name="Lee J.H."/>
            <person name="Kim S.J."/>
            <person name="Kwon K.K."/>
        </authorList>
    </citation>
    <scope>NUCLEOTIDE SEQUENCE [LARGE SCALE GENOMIC DNA]</scope>
    <source>
        <strain evidence="2 3">JCM 18290</strain>
    </source>
</reference>
<organism evidence="2 3">
    <name type="scientific">Carboxylicivirga mesophila</name>
    <dbReference type="NCBI Taxonomy" id="1166478"/>
    <lineage>
        <taxon>Bacteria</taxon>
        <taxon>Pseudomonadati</taxon>
        <taxon>Bacteroidota</taxon>
        <taxon>Bacteroidia</taxon>
        <taxon>Marinilabiliales</taxon>
        <taxon>Marinilabiliaceae</taxon>
        <taxon>Carboxylicivirga</taxon>
    </lineage>
</organism>
<evidence type="ECO:0000313" key="3">
    <source>
        <dbReference type="Proteomes" id="UP000721861"/>
    </source>
</evidence>
<sequence length="224" mass="26292">MRKLIALVSILLVISCQNQAQNDIEGFNKLLGNEKAKVFNNTVESFRDFLVLNYPDYEDENQRIYQFLKTLTDTKDYNYNFIIDKEKSTKIVAEWEKSGLRKEVWLFGNEEYTSSLWDPTEEQAEEEIMPITRNKGIEVDVDLSKYFDSNTGGLYLYGLDNYAPNDTIIQSYVEGKSALGNISYLRVAEGFKKLKINYHEPFFIRILVVEFYYNLIKRELETEE</sequence>
<proteinExistence type="predicted"/>
<evidence type="ECO:0000256" key="1">
    <source>
        <dbReference type="SAM" id="SignalP"/>
    </source>
</evidence>
<accession>A0ABS5KG11</accession>
<feature type="chain" id="PRO_5046858519" evidence="1">
    <location>
        <begin position="21"/>
        <end position="224"/>
    </location>
</feature>
<dbReference type="RefSeq" id="WP_212231815.1">
    <property type="nucleotide sequence ID" value="NZ_JAGUCN010000040.1"/>
</dbReference>